<evidence type="ECO:0000313" key="1">
    <source>
        <dbReference type="EMBL" id="JAE30965.1"/>
    </source>
</evidence>
<reference evidence="1" key="2">
    <citation type="journal article" date="2015" name="Data Brief">
        <title>Shoot transcriptome of the giant reed, Arundo donax.</title>
        <authorList>
            <person name="Barrero R.A."/>
            <person name="Guerrero F.D."/>
            <person name="Moolhuijzen P."/>
            <person name="Goolsby J.A."/>
            <person name="Tidwell J."/>
            <person name="Bellgard S.E."/>
            <person name="Bellgard M.I."/>
        </authorList>
    </citation>
    <scope>NUCLEOTIDE SEQUENCE</scope>
    <source>
        <tissue evidence="1">Shoot tissue taken approximately 20 cm above the soil surface</tissue>
    </source>
</reference>
<protein>
    <submittedName>
        <fullName evidence="1">Uncharacterized protein</fullName>
    </submittedName>
</protein>
<name>A0A0A9H149_ARUDO</name>
<accession>A0A0A9H149</accession>
<proteinExistence type="predicted"/>
<dbReference type="AlphaFoldDB" id="A0A0A9H149"/>
<sequence>MHAARVPVEPKMTRIRYRPMRVSIRGQIKETIDVPVGLMA</sequence>
<dbReference type="EMBL" id="GBRH01166931">
    <property type="protein sequence ID" value="JAE30965.1"/>
    <property type="molecule type" value="Transcribed_RNA"/>
</dbReference>
<organism evidence="1">
    <name type="scientific">Arundo donax</name>
    <name type="common">Giant reed</name>
    <name type="synonym">Donax arundinaceus</name>
    <dbReference type="NCBI Taxonomy" id="35708"/>
    <lineage>
        <taxon>Eukaryota</taxon>
        <taxon>Viridiplantae</taxon>
        <taxon>Streptophyta</taxon>
        <taxon>Embryophyta</taxon>
        <taxon>Tracheophyta</taxon>
        <taxon>Spermatophyta</taxon>
        <taxon>Magnoliopsida</taxon>
        <taxon>Liliopsida</taxon>
        <taxon>Poales</taxon>
        <taxon>Poaceae</taxon>
        <taxon>PACMAD clade</taxon>
        <taxon>Arundinoideae</taxon>
        <taxon>Arundineae</taxon>
        <taxon>Arundo</taxon>
    </lineage>
</organism>
<reference evidence="1" key="1">
    <citation type="submission" date="2014-09" db="EMBL/GenBank/DDBJ databases">
        <authorList>
            <person name="Magalhaes I.L.F."/>
            <person name="Oliveira U."/>
            <person name="Santos F.R."/>
            <person name="Vidigal T.H.D.A."/>
            <person name="Brescovit A.D."/>
            <person name="Santos A.J."/>
        </authorList>
    </citation>
    <scope>NUCLEOTIDE SEQUENCE</scope>
    <source>
        <tissue evidence="1">Shoot tissue taken approximately 20 cm above the soil surface</tissue>
    </source>
</reference>